<dbReference type="InterPro" id="IPR029047">
    <property type="entry name" value="HSP70_peptide-bd_sf"/>
</dbReference>
<dbReference type="AlphaFoldDB" id="A0A812M5V1"/>
<gene>
    <name evidence="6" type="primary">Hspa4</name>
    <name evidence="6" type="ORF">SNEC2469_LOCUS5330</name>
</gene>
<dbReference type="PANTHER" id="PTHR45639">
    <property type="entry name" value="HSC70CB, ISOFORM G-RELATED"/>
    <property type="match status" value="1"/>
</dbReference>
<keyword evidence="2" id="KW-0067">ATP-binding</keyword>
<keyword evidence="4" id="KW-1133">Transmembrane helix</keyword>
<dbReference type="InterPro" id="IPR014710">
    <property type="entry name" value="RmlC-like_jellyroll"/>
</dbReference>
<evidence type="ECO:0000259" key="5">
    <source>
        <dbReference type="PROSITE" id="PS50042"/>
    </source>
</evidence>
<keyword evidence="4" id="KW-0812">Transmembrane</keyword>
<keyword evidence="1" id="KW-0547">Nucleotide-binding</keyword>
<dbReference type="PRINTS" id="PR00301">
    <property type="entry name" value="HEATSHOCK70"/>
</dbReference>
<feature type="domain" description="Cyclic nucleotide-binding" evidence="5">
    <location>
        <begin position="239"/>
        <end position="325"/>
    </location>
</feature>
<keyword evidence="4" id="KW-0472">Membrane</keyword>
<dbReference type="Proteomes" id="UP000601435">
    <property type="component" value="Unassembled WGS sequence"/>
</dbReference>
<dbReference type="FunFam" id="3.90.640.10:FF:000004">
    <property type="entry name" value="Heat shock 70 kDa protein 4"/>
    <property type="match status" value="1"/>
</dbReference>
<name>A0A812M5V1_9DINO</name>
<dbReference type="GO" id="GO:0005634">
    <property type="term" value="C:nucleus"/>
    <property type="evidence" value="ECO:0007669"/>
    <property type="project" value="TreeGrafter"/>
</dbReference>
<feature type="transmembrane region" description="Helical" evidence="4">
    <location>
        <begin position="82"/>
        <end position="105"/>
    </location>
</feature>
<dbReference type="InterPro" id="IPR029048">
    <property type="entry name" value="HSP70_C_sf"/>
</dbReference>
<evidence type="ECO:0000256" key="4">
    <source>
        <dbReference type="SAM" id="Phobius"/>
    </source>
</evidence>
<evidence type="ECO:0000256" key="2">
    <source>
        <dbReference type="ARBA" id="ARBA00022840"/>
    </source>
</evidence>
<dbReference type="PANTHER" id="PTHR45639:SF4">
    <property type="entry name" value="HSC70CB, ISOFORM G"/>
    <property type="match status" value="1"/>
</dbReference>
<dbReference type="InterPro" id="IPR043129">
    <property type="entry name" value="ATPase_NBD"/>
</dbReference>
<dbReference type="Gene3D" id="3.90.640.10">
    <property type="entry name" value="Actin, Chain A, domain 4"/>
    <property type="match status" value="1"/>
</dbReference>
<dbReference type="OrthoDB" id="434160at2759"/>
<evidence type="ECO:0000313" key="7">
    <source>
        <dbReference type="Proteomes" id="UP000601435"/>
    </source>
</evidence>
<sequence length="1156" mass="128276">MSRASACRTGAAGDDFVVILRHLADPASLPQQRFMENRVARAERRGPNGAESKYYQGETFGQLYNASLQRIFKFMQDILQDAVVFVAIGAMKSFLVLFTILHFFFSCLFCFRGAHKIGLLTRRHWALSNLVYQLRTLWKERKVQRQIAADFLRRHQTPQLLSIRVQRHVDWLQLHQFRPRDPEKARRNAMTLVTEIMEEMSAPPLIEHPFFRSFRHKHPKLLNQLCCEALVPVFHCSPEVVFTVGESCSMMYVIISGQSQYAAQLPPPRDSPAGTPGTQVRKTLQSGQWLSEAALWTGWVHRGELRTLCDCLFFGLEAGRFARVISSQKSAHAFAASYARKFVEGLNRSIQSDITEAGLGRVTRQDLLIEIARIIQKSGCKDQADADMFEACIIAYHATVAQKEISVIGIDLGTADSYVAYIRGGAIEVVQNEVSQRKTPSLVGFTDRERLLGDTALSQIKSNAKNTCRNFKHLLGQRFDSPAVDAEKFWSTCPLVQTEDGFAGYSVSYKGETTQFSATEVTAMFLTKLKQVTEAWCGAKVADAVIAVPSYFADFQRQALLDAAAIADLHVLRVVNEHTATALEYGFFRNSNFDAEKPSIVAFCQMGHSNFSVAIVQFLKGELTVLCEKSDKVGGRDMVECLIRTFADQFNKKTGCDVLTNKKACFKLEDAVAKTKKILSANTEASVSCECLMEDHDFSGNVDRETFLEMCKPMMKKVSDVLEAAKASCNLSVSAIDSVEICGGAARVPWVKEMCSKAFGGKELSTTMNADECVARGCALQAAILSPLYKVQDFKVEDSCKFPISIGWQMPISDGGNGNTKDVTSVVFSTDSVLNLLKVITFKRKAPFDLKVSYAADKLPSGTSKDLGTYTIEVPLQDAPKKVKVKTALTLHGTFAVQSAHLVEEEEDAPMPDAGDQEASRKRKIKRIDLSIKKKGCPGLSETLLKLSKEKEEKMIQDMQEVIETNARKNDLEAYILTMRSSIADGGKLKGYIKEEDSQMLSKQLESAEDWLYDHPDDLKEAFVKKLEELKVLGGPAEARHRDDARRPELIHSLEESISRFKAAAATAQGQPNPRSITENAKLQGLEKTCDEVQQWLTDSKDKQAKLSKLDDAVLTVETLQAKTDELVKLAESVLGQGDSTPSPIAANGKSALDVD</sequence>
<organism evidence="6 7">
    <name type="scientific">Symbiodinium necroappetens</name>
    <dbReference type="NCBI Taxonomy" id="1628268"/>
    <lineage>
        <taxon>Eukaryota</taxon>
        <taxon>Sar</taxon>
        <taxon>Alveolata</taxon>
        <taxon>Dinophyceae</taxon>
        <taxon>Suessiales</taxon>
        <taxon>Symbiodiniaceae</taxon>
        <taxon>Symbiodinium</taxon>
    </lineage>
</organism>
<reference evidence="6" key="1">
    <citation type="submission" date="2021-02" db="EMBL/GenBank/DDBJ databases">
        <authorList>
            <person name="Dougan E. K."/>
            <person name="Rhodes N."/>
            <person name="Thang M."/>
            <person name="Chan C."/>
        </authorList>
    </citation>
    <scope>NUCLEOTIDE SEQUENCE</scope>
</reference>
<dbReference type="SUPFAM" id="SSF51206">
    <property type="entry name" value="cAMP-binding domain-like"/>
    <property type="match status" value="1"/>
</dbReference>
<proteinExistence type="predicted"/>
<dbReference type="Gene3D" id="3.30.30.30">
    <property type="match status" value="1"/>
</dbReference>
<dbReference type="CDD" id="cd11732">
    <property type="entry name" value="ASKHA_NBD_HSP70_HSP105-110-like"/>
    <property type="match status" value="1"/>
</dbReference>
<evidence type="ECO:0000256" key="1">
    <source>
        <dbReference type="ARBA" id="ARBA00022741"/>
    </source>
</evidence>
<evidence type="ECO:0000313" key="6">
    <source>
        <dbReference type="EMBL" id="CAE7252733.1"/>
    </source>
</evidence>
<dbReference type="Gene3D" id="1.20.1270.10">
    <property type="match status" value="1"/>
</dbReference>
<dbReference type="InterPro" id="IPR013126">
    <property type="entry name" value="Hsp_70_fam"/>
</dbReference>
<dbReference type="InterPro" id="IPR000595">
    <property type="entry name" value="cNMP-bd_dom"/>
</dbReference>
<dbReference type="Gene3D" id="2.60.34.10">
    <property type="entry name" value="Substrate Binding Domain Of DNAk, Chain A, domain 1"/>
    <property type="match status" value="1"/>
</dbReference>
<dbReference type="Gene3D" id="2.60.120.10">
    <property type="entry name" value="Jelly Rolls"/>
    <property type="match status" value="1"/>
</dbReference>
<protein>
    <submittedName>
        <fullName evidence="6">Hspa4 protein</fullName>
    </submittedName>
</protein>
<evidence type="ECO:0000256" key="3">
    <source>
        <dbReference type="SAM" id="MobiDB-lite"/>
    </source>
</evidence>
<dbReference type="Gene3D" id="3.30.420.40">
    <property type="match status" value="2"/>
</dbReference>
<keyword evidence="7" id="KW-1185">Reference proteome</keyword>
<dbReference type="FunFam" id="1.20.1270.10:FF:000002">
    <property type="entry name" value="Heat shock 70 kDa protein 4"/>
    <property type="match status" value="1"/>
</dbReference>
<accession>A0A812M5V1</accession>
<dbReference type="InterPro" id="IPR018490">
    <property type="entry name" value="cNMP-bd_dom_sf"/>
</dbReference>
<dbReference type="GO" id="GO:0005524">
    <property type="term" value="F:ATP binding"/>
    <property type="evidence" value="ECO:0007669"/>
    <property type="project" value="UniProtKB-KW"/>
</dbReference>
<dbReference type="PROSITE" id="PS50042">
    <property type="entry name" value="CNMP_BINDING_3"/>
    <property type="match status" value="1"/>
</dbReference>
<dbReference type="EMBL" id="CAJNJA010009997">
    <property type="protein sequence ID" value="CAE7252733.1"/>
    <property type="molecule type" value="Genomic_DNA"/>
</dbReference>
<dbReference type="GO" id="GO:0140662">
    <property type="term" value="F:ATP-dependent protein folding chaperone"/>
    <property type="evidence" value="ECO:0007669"/>
    <property type="project" value="InterPro"/>
</dbReference>
<dbReference type="Pfam" id="PF00012">
    <property type="entry name" value="HSP70"/>
    <property type="match status" value="1"/>
</dbReference>
<feature type="region of interest" description="Disordered" evidence="3">
    <location>
        <begin position="1134"/>
        <end position="1156"/>
    </location>
</feature>
<dbReference type="SUPFAM" id="SSF100934">
    <property type="entry name" value="Heat shock protein 70kD (HSP70), C-terminal subdomain"/>
    <property type="match status" value="1"/>
</dbReference>
<dbReference type="GO" id="GO:0005829">
    <property type="term" value="C:cytosol"/>
    <property type="evidence" value="ECO:0007669"/>
    <property type="project" value="TreeGrafter"/>
</dbReference>
<dbReference type="FunFam" id="3.30.30.30:FF:000002">
    <property type="entry name" value="Heat shock 70 kDa protein 4"/>
    <property type="match status" value="1"/>
</dbReference>
<comment type="caution">
    <text evidence="6">The sequence shown here is derived from an EMBL/GenBank/DDBJ whole genome shotgun (WGS) entry which is preliminary data.</text>
</comment>
<dbReference type="SUPFAM" id="SSF53067">
    <property type="entry name" value="Actin-like ATPase domain"/>
    <property type="match status" value="2"/>
</dbReference>